<dbReference type="RefSeq" id="WP_203988354.1">
    <property type="nucleotide sequence ID" value="NZ_BOOU01000053.1"/>
</dbReference>
<proteinExistence type="predicted"/>
<organism evidence="2 3">
    <name type="scientific">Sphaerisporangium rufum</name>
    <dbReference type="NCBI Taxonomy" id="1381558"/>
    <lineage>
        <taxon>Bacteria</taxon>
        <taxon>Bacillati</taxon>
        <taxon>Actinomycetota</taxon>
        <taxon>Actinomycetes</taxon>
        <taxon>Streptosporangiales</taxon>
        <taxon>Streptosporangiaceae</taxon>
        <taxon>Sphaerisporangium</taxon>
    </lineage>
</organism>
<keyword evidence="3" id="KW-1185">Reference proteome</keyword>
<feature type="domain" description="SchA/CurD-like" evidence="1">
    <location>
        <begin position="1"/>
        <end position="117"/>
    </location>
</feature>
<reference evidence="2" key="1">
    <citation type="submission" date="2021-01" db="EMBL/GenBank/DDBJ databases">
        <title>Whole genome shotgun sequence of Sphaerisporangium rufum NBRC 109079.</title>
        <authorList>
            <person name="Komaki H."/>
            <person name="Tamura T."/>
        </authorList>
    </citation>
    <scope>NUCLEOTIDE SEQUENCE</scope>
    <source>
        <strain evidence="2">NBRC 109079</strain>
    </source>
</reference>
<dbReference type="EMBL" id="BOOU01000053">
    <property type="protein sequence ID" value="GII78898.1"/>
    <property type="molecule type" value="Genomic_DNA"/>
</dbReference>
<name>A0A919V2F6_9ACTN</name>
<dbReference type="Proteomes" id="UP000655287">
    <property type="component" value="Unassembled WGS sequence"/>
</dbReference>
<sequence>MPYAMITFRVRPGHEDELAQVFADAPALESPVVTDEHGDQTARLLGTGVFVKDDVLVRLVHYEGDFAGIARHLAAQRHVHVIEDRIKPYLADPRATGTADGFAAFFRDATMRCLTQSTGQTHPTPL</sequence>
<comment type="caution">
    <text evidence="2">The sequence shown here is derived from an EMBL/GenBank/DDBJ whole genome shotgun (WGS) entry which is preliminary data.</text>
</comment>
<evidence type="ECO:0000313" key="2">
    <source>
        <dbReference type="EMBL" id="GII78898.1"/>
    </source>
</evidence>
<evidence type="ECO:0000313" key="3">
    <source>
        <dbReference type="Proteomes" id="UP000655287"/>
    </source>
</evidence>
<dbReference type="AlphaFoldDB" id="A0A919V2F6"/>
<dbReference type="Pfam" id="PF04486">
    <property type="entry name" value="SchA_CurD"/>
    <property type="match status" value="1"/>
</dbReference>
<gene>
    <name evidence="2" type="ORF">Sru01_38800</name>
</gene>
<dbReference type="InterPro" id="IPR007575">
    <property type="entry name" value="SchA_CurD-like"/>
</dbReference>
<evidence type="ECO:0000259" key="1">
    <source>
        <dbReference type="Pfam" id="PF04486"/>
    </source>
</evidence>
<accession>A0A919V2F6</accession>
<protein>
    <submittedName>
        <fullName evidence="2">SchA/CurD</fullName>
    </submittedName>
</protein>